<evidence type="ECO:0000313" key="1">
    <source>
        <dbReference type="EMBL" id="MBB6671797.1"/>
    </source>
</evidence>
<organism evidence="1 2">
    <name type="scientific">Cohnella nanjingensis</name>
    <dbReference type="NCBI Taxonomy" id="1387779"/>
    <lineage>
        <taxon>Bacteria</taxon>
        <taxon>Bacillati</taxon>
        <taxon>Bacillota</taxon>
        <taxon>Bacilli</taxon>
        <taxon>Bacillales</taxon>
        <taxon>Paenibacillaceae</taxon>
        <taxon>Cohnella</taxon>
    </lineage>
</organism>
<sequence>MRSIKTKQDIVTLRRAGVLSAALVVQVEDYFNQLRAELDDEDESEFRLGRNGSLQFPFVLIFRRHLWYGSA</sequence>
<dbReference type="Proteomes" id="UP000547209">
    <property type="component" value="Unassembled WGS sequence"/>
</dbReference>
<accession>A0A7X0VF91</accession>
<dbReference type="AlphaFoldDB" id="A0A7X0VF91"/>
<protein>
    <submittedName>
        <fullName evidence="1">Uncharacterized protein</fullName>
    </submittedName>
</protein>
<comment type="caution">
    <text evidence="1">The sequence shown here is derived from an EMBL/GenBank/DDBJ whole genome shotgun (WGS) entry which is preliminary data.</text>
</comment>
<dbReference type="RefSeq" id="WP_185143281.1">
    <property type="nucleotide sequence ID" value="NZ_JACJVP010000024.1"/>
</dbReference>
<evidence type="ECO:0000313" key="2">
    <source>
        <dbReference type="Proteomes" id="UP000547209"/>
    </source>
</evidence>
<dbReference type="EMBL" id="JACJVP010000024">
    <property type="protein sequence ID" value="MBB6671797.1"/>
    <property type="molecule type" value="Genomic_DNA"/>
</dbReference>
<keyword evidence="2" id="KW-1185">Reference proteome</keyword>
<gene>
    <name evidence="1" type="ORF">H7C19_13985</name>
</gene>
<proteinExistence type="predicted"/>
<name>A0A7X0VF91_9BACL</name>
<reference evidence="1 2" key="1">
    <citation type="submission" date="2020-08" db="EMBL/GenBank/DDBJ databases">
        <title>Cohnella phylogeny.</title>
        <authorList>
            <person name="Dunlap C."/>
        </authorList>
    </citation>
    <scope>NUCLEOTIDE SEQUENCE [LARGE SCALE GENOMIC DNA]</scope>
    <source>
        <strain evidence="1 2">DSM 28246</strain>
    </source>
</reference>